<gene>
    <name evidence="1" type="ORF">ETD83_27430</name>
</gene>
<dbReference type="RefSeq" id="WP_138648099.1">
    <property type="nucleotide sequence ID" value="NZ_VCKW01000166.1"/>
</dbReference>
<proteinExistence type="predicted"/>
<dbReference type="InterPro" id="IPR012349">
    <property type="entry name" value="Split_barrel_FMN-bd"/>
</dbReference>
<dbReference type="NCBIfam" id="TIGR00026">
    <property type="entry name" value="hi_GC_TIGR00026"/>
    <property type="match status" value="1"/>
</dbReference>
<organism evidence="1 2">
    <name type="scientific">Actinomadura soli</name>
    <dbReference type="NCBI Taxonomy" id="2508997"/>
    <lineage>
        <taxon>Bacteria</taxon>
        <taxon>Bacillati</taxon>
        <taxon>Actinomycetota</taxon>
        <taxon>Actinomycetes</taxon>
        <taxon>Streptosporangiales</taxon>
        <taxon>Thermomonosporaceae</taxon>
        <taxon>Actinomadura</taxon>
    </lineage>
</organism>
<name>A0A5C4J7G9_9ACTN</name>
<dbReference type="InterPro" id="IPR004378">
    <property type="entry name" value="F420H2_quin_Rdtase"/>
</dbReference>
<dbReference type="OrthoDB" id="3778270at2"/>
<dbReference type="EMBL" id="VCKW01000166">
    <property type="protein sequence ID" value="TMQ92370.1"/>
    <property type="molecule type" value="Genomic_DNA"/>
</dbReference>
<comment type="caution">
    <text evidence="1">The sequence shown here is derived from an EMBL/GenBank/DDBJ whole genome shotgun (WGS) entry which is preliminary data.</text>
</comment>
<dbReference type="GO" id="GO:0016491">
    <property type="term" value="F:oxidoreductase activity"/>
    <property type="evidence" value="ECO:0007669"/>
    <property type="project" value="InterPro"/>
</dbReference>
<accession>A0A5C4J7G9</accession>
<keyword evidence="2" id="KW-1185">Reference proteome</keyword>
<evidence type="ECO:0000313" key="2">
    <source>
        <dbReference type="Proteomes" id="UP000309174"/>
    </source>
</evidence>
<evidence type="ECO:0000313" key="1">
    <source>
        <dbReference type="EMBL" id="TMQ92370.1"/>
    </source>
</evidence>
<reference evidence="1 2" key="1">
    <citation type="submission" date="2019-05" db="EMBL/GenBank/DDBJ databases">
        <title>Draft genome sequence of Actinomadura sp. 14C53.</title>
        <authorList>
            <person name="Saricaoglu S."/>
            <person name="Isik K."/>
        </authorList>
    </citation>
    <scope>NUCLEOTIDE SEQUENCE [LARGE SCALE GENOMIC DNA]</scope>
    <source>
        <strain evidence="1 2">14C53</strain>
    </source>
</reference>
<dbReference type="AlphaFoldDB" id="A0A5C4J7G9"/>
<dbReference type="Gene3D" id="2.30.110.10">
    <property type="entry name" value="Electron Transport, Fmn-binding Protein, Chain A"/>
    <property type="match status" value="1"/>
</dbReference>
<protein>
    <submittedName>
        <fullName evidence="1">Nitroreductase family deazaflavin-dependent oxidoreductase</fullName>
    </submittedName>
</protein>
<sequence length="130" mass="14297">MPIPKFVARVNRVATNRVTGLFAGRAPGWGIVLHKGRRTGRVHRTPINIFREPGGYVAALTYGTDSDWVKNTVAAGGCDLEWRGKRVRLTDPRIVHDPARKAVPAAVRPILGLAGVNDFLHLSVEEPRQD</sequence>
<dbReference type="Proteomes" id="UP000309174">
    <property type="component" value="Unassembled WGS sequence"/>
</dbReference>